<dbReference type="PANTHER" id="PTHR48449">
    <property type="entry name" value="DUF1985 DOMAIN-CONTAINING PROTEIN"/>
    <property type="match status" value="1"/>
</dbReference>
<sequence length="217" mass="26076">MTMDRWMKFSGGVIHRLLLRELHHEGLTDEMWFLLENHSVRFSKVEFYLITGLHFCIVPDTTQYEAVENDIHQRYFGGINEVSFEELRVVLTLREFQEAYDAVKFCLIYMLNWILMGFDERFKILLWQFWLVEDLDAFPWGAHMYMHFICSFKHSIDGRREGFERCQHAKGADAHTVETYNIYGLSHAMMIRTLNYNMYVAIDYECEDNVRTIKVRR</sequence>
<evidence type="ECO:0000313" key="3">
    <source>
        <dbReference type="Proteomes" id="UP001280121"/>
    </source>
</evidence>
<keyword evidence="3" id="KW-1185">Reference proteome</keyword>
<reference evidence="2" key="1">
    <citation type="journal article" date="2023" name="Plant J.">
        <title>Genome sequences and population genomics provide insights into the demographic history, inbreeding, and mutation load of two 'living fossil' tree species of Dipteronia.</title>
        <authorList>
            <person name="Feng Y."/>
            <person name="Comes H.P."/>
            <person name="Chen J."/>
            <person name="Zhu S."/>
            <person name="Lu R."/>
            <person name="Zhang X."/>
            <person name="Li P."/>
            <person name="Qiu J."/>
            <person name="Olsen K.M."/>
            <person name="Qiu Y."/>
        </authorList>
    </citation>
    <scope>NUCLEOTIDE SEQUENCE</scope>
    <source>
        <strain evidence="2">KIB01</strain>
    </source>
</reference>
<gene>
    <name evidence="2" type="ORF">Ddye_008321</name>
</gene>
<dbReference type="AlphaFoldDB" id="A0AAE0CL90"/>
<comment type="caution">
    <text evidence="2">The sequence shown here is derived from an EMBL/GenBank/DDBJ whole genome shotgun (WGS) entry which is preliminary data.</text>
</comment>
<protein>
    <recommendedName>
        <fullName evidence="1">DUF1985 domain-containing protein</fullName>
    </recommendedName>
</protein>
<feature type="domain" description="DUF1985" evidence="1">
    <location>
        <begin position="18"/>
        <end position="149"/>
    </location>
</feature>
<dbReference type="Pfam" id="PF09331">
    <property type="entry name" value="DUF1985"/>
    <property type="match status" value="1"/>
</dbReference>
<evidence type="ECO:0000313" key="2">
    <source>
        <dbReference type="EMBL" id="KAK2655269.1"/>
    </source>
</evidence>
<dbReference type="Proteomes" id="UP001280121">
    <property type="component" value="Unassembled WGS sequence"/>
</dbReference>
<accession>A0AAE0CL90</accession>
<organism evidence="2 3">
    <name type="scientific">Dipteronia dyeriana</name>
    <dbReference type="NCBI Taxonomy" id="168575"/>
    <lineage>
        <taxon>Eukaryota</taxon>
        <taxon>Viridiplantae</taxon>
        <taxon>Streptophyta</taxon>
        <taxon>Embryophyta</taxon>
        <taxon>Tracheophyta</taxon>
        <taxon>Spermatophyta</taxon>
        <taxon>Magnoliopsida</taxon>
        <taxon>eudicotyledons</taxon>
        <taxon>Gunneridae</taxon>
        <taxon>Pentapetalae</taxon>
        <taxon>rosids</taxon>
        <taxon>malvids</taxon>
        <taxon>Sapindales</taxon>
        <taxon>Sapindaceae</taxon>
        <taxon>Hippocastanoideae</taxon>
        <taxon>Acereae</taxon>
        <taxon>Dipteronia</taxon>
    </lineage>
</organism>
<proteinExistence type="predicted"/>
<evidence type="ECO:0000259" key="1">
    <source>
        <dbReference type="Pfam" id="PF09331"/>
    </source>
</evidence>
<dbReference type="InterPro" id="IPR015410">
    <property type="entry name" value="DUF1985"/>
</dbReference>
<dbReference type="EMBL" id="JANJYI010000003">
    <property type="protein sequence ID" value="KAK2655269.1"/>
    <property type="molecule type" value="Genomic_DNA"/>
</dbReference>
<name>A0AAE0CL90_9ROSI</name>
<dbReference type="PANTHER" id="PTHR48449:SF1">
    <property type="entry name" value="DUF1985 DOMAIN-CONTAINING PROTEIN"/>
    <property type="match status" value="1"/>
</dbReference>